<dbReference type="Gene3D" id="3.40.50.300">
    <property type="entry name" value="P-loop containing nucleotide triphosphate hydrolases"/>
    <property type="match status" value="1"/>
</dbReference>
<keyword evidence="3" id="KW-0813">Transport</keyword>
<dbReference type="PANTHER" id="PTHR48041">
    <property type="entry name" value="ABC TRANSPORTER G FAMILY MEMBER 28"/>
    <property type="match status" value="1"/>
</dbReference>
<dbReference type="GO" id="GO:0005524">
    <property type="term" value="F:ATP binding"/>
    <property type="evidence" value="ECO:0007669"/>
    <property type="project" value="UniProtKB-KW"/>
</dbReference>
<dbReference type="Pfam" id="PF19055">
    <property type="entry name" value="ABC2_membrane_7"/>
    <property type="match status" value="1"/>
</dbReference>
<evidence type="ECO:0000256" key="6">
    <source>
        <dbReference type="ARBA" id="ARBA00022840"/>
    </source>
</evidence>
<keyword evidence="6" id="KW-0067">ATP-binding</keyword>
<accession>A0ABD2WDC9</accession>
<dbReference type="SUPFAM" id="SSF52540">
    <property type="entry name" value="P-loop containing nucleoside triphosphate hydrolases"/>
    <property type="match status" value="1"/>
</dbReference>
<dbReference type="InterPro" id="IPR003593">
    <property type="entry name" value="AAA+_ATPase"/>
</dbReference>
<comment type="caution">
    <text evidence="10">The sequence shown here is derived from an EMBL/GenBank/DDBJ whole genome shotgun (WGS) entry which is preliminary data.</text>
</comment>
<keyword evidence="5" id="KW-0547">Nucleotide-binding</keyword>
<dbReference type="InterPro" id="IPR003439">
    <property type="entry name" value="ABC_transporter-like_ATP-bd"/>
</dbReference>
<dbReference type="Proteomes" id="UP001627154">
    <property type="component" value="Unassembled WGS sequence"/>
</dbReference>
<dbReference type="InterPro" id="IPR043926">
    <property type="entry name" value="ABCG_dom"/>
</dbReference>
<dbReference type="InterPro" id="IPR050352">
    <property type="entry name" value="ABCG_transporters"/>
</dbReference>
<protein>
    <recommendedName>
        <fullName evidence="9">ABC transporter domain-containing protein</fullName>
    </recommendedName>
</protein>
<keyword evidence="8" id="KW-0472">Membrane</keyword>
<evidence type="ECO:0000256" key="3">
    <source>
        <dbReference type="ARBA" id="ARBA00022448"/>
    </source>
</evidence>
<proteinExistence type="inferred from homology"/>
<dbReference type="EMBL" id="JBJJXI010000113">
    <property type="protein sequence ID" value="KAL3391019.1"/>
    <property type="molecule type" value="Genomic_DNA"/>
</dbReference>
<comment type="similarity">
    <text evidence="2">Belongs to the ABC transporter superfamily. ABCG family. Eye pigment precursor importer (TC 3.A.1.204) subfamily.</text>
</comment>
<evidence type="ECO:0000313" key="11">
    <source>
        <dbReference type="Proteomes" id="UP001627154"/>
    </source>
</evidence>
<dbReference type="GO" id="GO:0016020">
    <property type="term" value="C:membrane"/>
    <property type="evidence" value="ECO:0007669"/>
    <property type="project" value="UniProtKB-SubCell"/>
</dbReference>
<evidence type="ECO:0000256" key="5">
    <source>
        <dbReference type="ARBA" id="ARBA00022741"/>
    </source>
</evidence>
<reference evidence="10 11" key="1">
    <citation type="journal article" date="2024" name="bioRxiv">
        <title>A reference genome for Trichogramma kaykai: A tiny desert-dwelling parasitoid wasp with competing sex-ratio distorters.</title>
        <authorList>
            <person name="Culotta J."/>
            <person name="Lindsey A.R."/>
        </authorList>
    </citation>
    <scope>NUCLEOTIDE SEQUENCE [LARGE SCALE GENOMIC DNA]</scope>
    <source>
        <strain evidence="10 11">KSX58</strain>
    </source>
</reference>
<dbReference type="PANTHER" id="PTHR48041:SF116">
    <property type="entry name" value="PROTEIN BROWN"/>
    <property type="match status" value="1"/>
</dbReference>
<dbReference type="InterPro" id="IPR027417">
    <property type="entry name" value="P-loop_NTPase"/>
</dbReference>
<dbReference type="PROSITE" id="PS50893">
    <property type="entry name" value="ABC_TRANSPORTER_2"/>
    <property type="match status" value="1"/>
</dbReference>
<gene>
    <name evidence="10" type="ORF">TKK_014267</name>
</gene>
<keyword evidence="4" id="KW-0812">Transmembrane</keyword>
<evidence type="ECO:0000256" key="4">
    <source>
        <dbReference type="ARBA" id="ARBA00022692"/>
    </source>
</evidence>
<sequence length="323" mass="36340">MRLNSKNMPLNFEETNNIRRFISITENNSLNNLVDFNYSLLKELNLSWKNIYLQIERRKSGSYLRDFLKGRQVETVQLLNGVQGYVKSRTLTAIMGPSGAGKTSLLATISLRMKGKLSGEVLLNGEQVDIEIMSRMSGFVPQQDLAIESLTVYEHMEFMARMKMDRNVSSLARKQRIFILLSELGLIKCSKTKLSKLSCGERKRVSLAVQLLIEPRVLFCDEPTTGLDSFAAMTVTKTLRDVAARGCIVICSLHQPASGLLDLFDQIILLSNGRLVFQGSSVEALEFFSSIGIQCPTTFNSAEFFVKQLSIERGREMESQKKV</sequence>
<evidence type="ECO:0000256" key="8">
    <source>
        <dbReference type="ARBA" id="ARBA00023136"/>
    </source>
</evidence>
<comment type="subcellular location">
    <subcellularLocation>
        <location evidence="1">Membrane</location>
        <topology evidence="1">Multi-pass membrane protein</topology>
    </subcellularLocation>
</comment>
<name>A0ABD2WDC9_9HYME</name>
<dbReference type="Pfam" id="PF00005">
    <property type="entry name" value="ABC_tran"/>
    <property type="match status" value="1"/>
</dbReference>
<evidence type="ECO:0000256" key="1">
    <source>
        <dbReference type="ARBA" id="ARBA00004141"/>
    </source>
</evidence>
<keyword evidence="7" id="KW-1133">Transmembrane helix</keyword>
<evidence type="ECO:0000256" key="2">
    <source>
        <dbReference type="ARBA" id="ARBA00005814"/>
    </source>
</evidence>
<evidence type="ECO:0000256" key="7">
    <source>
        <dbReference type="ARBA" id="ARBA00022989"/>
    </source>
</evidence>
<feature type="domain" description="ABC transporter" evidence="9">
    <location>
        <begin position="62"/>
        <end position="297"/>
    </location>
</feature>
<dbReference type="AlphaFoldDB" id="A0ABD2WDC9"/>
<dbReference type="SMART" id="SM00382">
    <property type="entry name" value="AAA"/>
    <property type="match status" value="1"/>
</dbReference>
<evidence type="ECO:0000259" key="9">
    <source>
        <dbReference type="PROSITE" id="PS50893"/>
    </source>
</evidence>
<evidence type="ECO:0000313" key="10">
    <source>
        <dbReference type="EMBL" id="KAL3391019.1"/>
    </source>
</evidence>
<keyword evidence="11" id="KW-1185">Reference proteome</keyword>
<organism evidence="10 11">
    <name type="scientific">Trichogramma kaykai</name>
    <dbReference type="NCBI Taxonomy" id="54128"/>
    <lineage>
        <taxon>Eukaryota</taxon>
        <taxon>Metazoa</taxon>
        <taxon>Ecdysozoa</taxon>
        <taxon>Arthropoda</taxon>
        <taxon>Hexapoda</taxon>
        <taxon>Insecta</taxon>
        <taxon>Pterygota</taxon>
        <taxon>Neoptera</taxon>
        <taxon>Endopterygota</taxon>
        <taxon>Hymenoptera</taxon>
        <taxon>Apocrita</taxon>
        <taxon>Proctotrupomorpha</taxon>
        <taxon>Chalcidoidea</taxon>
        <taxon>Trichogrammatidae</taxon>
        <taxon>Trichogramma</taxon>
    </lineage>
</organism>